<keyword evidence="13 16" id="KW-0131">Cell cycle</keyword>
<evidence type="ECO:0000256" key="12">
    <source>
        <dbReference type="ARBA" id="ARBA00023002"/>
    </source>
</evidence>
<dbReference type="GO" id="GO:0071555">
    <property type="term" value="P:cell wall organization"/>
    <property type="evidence" value="ECO:0007669"/>
    <property type="project" value="UniProtKB-KW"/>
</dbReference>
<evidence type="ECO:0000256" key="9">
    <source>
        <dbReference type="ARBA" id="ARBA00022857"/>
    </source>
</evidence>
<sequence length="343" mass="37463">MKLEENISLASFTTFKIGGKARYFTRVREVAELEEVALFAQKEKLPLLVLGGGSNVLLPDEGFSGVVVKMDVLGIEFNETKKGTEIVVGAGESWDELVALAAQKELWGLENLSGIPGTVGGTPIQNIGAYGVEVAELIVWVEVFDPKTGSMYRMKKNTCKFGYRDSVFKHKAKHLVVTRACFLLAKKGLPAIEYRDLREYFAKQRSAPQTPSDVRAAVLSIRSKKFPDLTKVGTAGSFFKNPIVSKGIHARLKKRYPDLVSFPAGFGKMKLSLAWIIDHVCDLKGIRVGDAGVSGQQALVLCNFGNATAVDVRALAEKIISSVKEKTGVVVEPEVRLIENSTQ</sequence>
<evidence type="ECO:0000256" key="2">
    <source>
        <dbReference type="ARBA" id="ARBA00003921"/>
    </source>
</evidence>
<evidence type="ECO:0000256" key="1">
    <source>
        <dbReference type="ARBA" id="ARBA00001974"/>
    </source>
</evidence>
<dbReference type="Pfam" id="PF02873">
    <property type="entry name" value="MurB_C"/>
    <property type="match status" value="1"/>
</dbReference>
<evidence type="ECO:0000256" key="10">
    <source>
        <dbReference type="ARBA" id="ARBA00022960"/>
    </source>
</evidence>
<evidence type="ECO:0000256" key="4">
    <source>
        <dbReference type="ARBA" id="ARBA00004752"/>
    </source>
</evidence>
<feature type="active site" description="Proton donor" evidence="16">
    <location>
        <position position="237"/>
    </location>
</feature>
<evidence type="ECO:0000256" key="16">
    <source>
        <dbReference type="HAMAP-Rule" id="MF_00037"/>
    </source>
</evidence>
<dbReference type="Gene3D" id="3.30.465.10">
    <property type="match status" value="1"/>
</dbReference>
<comment type="cofactor">
    <cofactor evidence="1 16">
        <name>FAD</name>
        <dbReference type="ChEBI" id="CHEBI:57692"/>
    </cofactor>
</comment>
<dbReference type="HAMAP" id="MF_00037">
    <property type="entry name" value="MurB"/>
    <property type="match status" value="1"/>
</dbReference>
<evidence type="ECO:0000256" key="8">
    <source>
        <dbReference type="ARBA" id="ARBA00022827"/>
    </source>
</evidence>
<dbReference type="NCBIfam" id="NF010478">
    <property type="entry name" value="PRK13903.1"/>
    <property type="match status" value="1"/>
</dbReference>
<comment type="pathway">
    <text evidence="4 16">Cell wall biogenesis; peptidoglycan biosynthesis.</text>
</comment>
<dbReference type="GO" id="GO:0008360">
    <property type="term" value="P:regulation of cell shape"/>
    <property type="evidence" value="ECO:0007669"/>
    <property type="project" value="UniProtKB-KW"/>
</dbReference>
<dbReference type="InterPro" id="IPR011601">
    <property type="entry name" value="MurB_C"/>
</dbReference>
<dbReference type="PANTHER" id="PTHR21071">
    <property type="entry name" value="UDP-N-ACETYLENOLPYRUVOYLGLUCOSAMINE REDUCTASE"/>
    <property type="match status" value="1"/>
</dbReference>
<evidence type="ECO:0000256" key="15">
    <source>
        <dbReference type="ARBA" id="ARBA00048914"/>
    </source>
</evidence>
<dbReference type="Proteomes" id="UP000178873">
    <property type="component" value="Unassembled WGS sequence"/>
</dbReference>
<comment type="subcellular location">
    <subcellularLocation>
        <location evidence="3 16">Cytoplasm</location>
    </subcellularLocation>
</comment>
<evidence type="ECO:0000313" key="18">
    <source>
        <dbReference type="EMBL" id="OHA18428.1"/>
    </source>
</evidence>
<dbReference type="GO" id="GO:0005829">
    <property type="term" value="C:cytosol"/>
    <property type="evidence" value="ECO:0007669"/>
    <property type="project" value="TreeGrafter"/>
</dbReference>
<feature type="domain" description="FAD-binding PCMH-type" evidence="17">
    <location>
        <begin position="16"/>
        <end position="187"/>
    </location>
</feature>
<dbReference type="PANTHER" id="PTHR21071:SF4">
    <property type="entry name" value="UDP-N-ACETYLENOLPYRUVOYLGLUCOSAMINE REDUCTASE"/>
    <property type="match status" value="1"/>
</dbReference>
<evidence type="ECO:0000256" key="6">
    <source>
        <dbReference type="ARBA" id="ARBA00022618"/>
    </source>
</evidence>
<accession>A0A1G2M3G8</accession>
<keyword evidence="10 16" id="KW-0133">Cell shape</keyword>
<evidence type="ECO:0000256" key="3">
    <source>
        <dbReference type="ARBA" id="ARBA00004496"/>
    </source>
</evidence>
<dbReference type="Gene3D" id="3.30.43.10">
    <property type="entry name" value="Uridine Diphospho-n-acetylenolpyruvylglucosamine Reductase, domain 2"/>
    <property type="match status" value="1"/>
</dbReference>
<keyword evidence="8 16" id="KW-0274">FAD</keyword>
<comment type="catalytic activity">
    <reaction evidence="15 16">
        <text>UDP-N-acetyl-alpha-D-muramate + NADP(+) = UDP-N-acetyl-3-O-(1-carboxyvinyl)-alpha-D-glucosamine + NADPH + H(+)</text>
        <dbReference type="Rhea" id="RHEA:12248"/>
        <dbReference type="ChEBI" id="CHEBI:15378"/>
        <dbReference type="ChEBI" id="CHEBI:57783"/>
        <dbReference type="ChEBI" id="CHEBI:58349"/>
        <dbReference type="ChEBI" id="CHEBI:68483"/>
        <dbReference type="ChEBI" id="CHEBI:70757"/>
        <dbReference type="EC" id="1.3.1.98"/>
    </reaction>
</comment>
<evidence type="ECO:0000256" key="7">
    <source>
        <dbReference type="ARBA" id="ARBA00022630"/>
    </source>
</evidence>
<dbReference type="EC" id="1.3.1.98" evidence="16"/>
<dbReference type="SUPFAM" id="SSF56194">
    <property type="entry name" value="Uridine diphospho-N-Acetylenolpyruvylglucosamine reductase, MurB, C-terminal domain"/>
    <property type="match status" value="1"/>
</dbReference>
<dbReference type="Pfam" id="PF01565">
    <property type="entry name" value="FAD_binding_4"/>
    <property type="match status" value="1"/>
</dbReference>
<dbReference type="GO" id="GO:0071949">
    <property type="term" value="F:FAD binding"/>
    <property type="evidence" value="ECO:0007669"/>
    <property type="project" value="InterPro"/>
</dbReference>
<keyword evidence="7 16" id="KW-0285">Flavoprotein</keyword>
<evidence type="ECO:0000256" key="14">
    <source>
        <dbReference type="ARBA" id="ARBA00023316"/>
    </source>
</evidence>
<dbReference type="Gene3D" id="3.90.78.10">
    <property type="entry name" value="UDP-N-acetylenolpyruvoylglucosamine reductase, C-terminal domain"/>
    <property type="match status" value="1"/>
</dbReference>
<evidence type="ECO:0000256" key="11">
    <source>
        <dbReference type="ARBA" id="ARBA00022984"/>
    </source>
</evidence>
<protein>
    <recommendedName>
        <fullName evidence="16">UDP-N-acetylenolpyruvoylglucosamine reductase</fullName>
        <ecNumber evidence="16">1.3.1.98</ecNumber>
    </recommendedName>
    <alternativeName>
        <fullName evidence="16">UDP-N-acetylmuramate dehydrogenase</fullName>
    </alternativeName>
</protein>
<evidence type="ECO:0000256" key="13">
    <source>
        <dbReference type="ARBA" id="ARBA00023306"/>
    </source>
</evidence>
<comment type="function">
    <text evidence="2 16">Cell wall formation.</text>
</comment>
<evidence type="ECO:0000256" key="5">
    <source>
        <dbReference type="ARBA" id="ARBA00022490"/>
    </source>
</evidence>
<comment type="caution">
    <text evidence="18">The sequence shown here is derived from an EMBL/GenBank/DDBJ whole genome shotgun (WGS) entry which is preliminary data.</text>
</comment>
<dbReference type="GO" id="GO:0008762">
    <property type="term" value="F:UDP-N-acetylmuramate dehydrogenase activity"/>
    <property type="evidence" value="ECO:0007669"/>
    <property type="project" value="UniProtKB-UniRule"/>
</dbReference>
<comment type="similarity">
    <text evidence="16">Belongs to the MurB family.</text>
</comment>
<dbReference type="InterPro" id="IPR016167">
    <property type="entry name" value="FAD-bd_PCMH_sub1"/>
</dbReference>
<feature type="active site" evidence="16">
    <location>
        <position position="334"/>
    </location>
</feature>
<dbReference type="InterPro" id="IPR016166">
    <property type="entry name" value="FAD-bd_PCMH"/>
</dbReference>
<feature type="active site" evidence="16">
    <location>
        <position position="164"/>
    </location>
</feature>
<dbReference type="EMBL" id="MHRF01000005">
    <property type="protein sequence ID" value="OHA18428.1"/>
    <property type="molecule type" value="Genomic_DNA"/>
</dbReference>
<keyword evidence="6 16" id="KW-0132">Cell division</keyword>
<dbReference type="GO" id="GO:0051301">
    <property type="term" value="P:cell division"/>
    <property type="evidence" value="ECO:0007669"/>
    <property type="project" value="UniProtKB-KW"/>
</dbReference>
<reference evidence="18 19" key="1">
    <citation type="journal article" date="2016" name="Nat. Commun.">
        <title>Thousands of microbial genomes shed light on interconnected biogeochemical processes in an aquifer system.</title>
        <authorList>
            <person name="Anantharaman K."/>
            <person name="Brown C.T."/>
            <person name="Hug L.A."/>
            <person name="Sharon I."/>
            <person name="Castelle C.J."/>
            <person name="Probst A.J."/>
            <person name="Thomas B.C."/>
            <person name="Singh A."/>
            <person name="Wilkins M.J."/>
            <person name="Karaoz U."/>
            <person name="Brodie E.L."/>
            <person name="Williams K.H."/>
            <person name="Hubbard S.S."/>
            <person name="Banfield J.F."/>
        </authorList>
    </citation>
    <scope>NUCLEOTIDE SEQUENCE [LARGE SCALE GENOMIC DNA]</scope>
</reference>
<evidence type="ECO:0000259" key="17">
    <source>
        <dbReference type="PROSITE" id="PS51387"/>
    </source>
</evidence>
<keyword evidence="9 16" id="KW-0521">NADP</keyword>
<dbReference type="InterPro" id="IPR036635">
    <property type="entry name" value="MurB_C_sf"/>
</dbReference>
<dbReference type="PROSITE" id="PS51387">
    <property type="entry name" value="FAD_PCMH"/>
    <property type="match status" value="1"/>
</dbReference>
<dbReference type="AlphaFoldDB" id="A0A1G2M3G8"/>
<dbReference type="SUPFAM" id="SSF56176">
    <property type="entry name" value="FAD-binding/transporter-associated domain-like"/>
    <property type="match status" value="1"/>
</dbReference>
<organism evidence="18 19">
    <name type="scientific">Candidatus Taylorbacteria bacterium RIFCSPHIGHO2_01_FULL_46_22b</name>
    <dbReference type="NCBI Taxonomy" id="1802301"/>
    <lineage>
        <taxon>Bacteria</taxon>
        <taxon>Candidatus Tayloriibacteriota</taxon>
    </lineage>
</organism>
<dbReference type="UniPathway" id="UPA00219"/>
<keyword evidence="12 16" id="KW-0560">Oxidoreductase</keyword>
<name>A0A1G2M3G8_9BACT</name>
<dbReference type="InterPro" id="IPR036318">
    <property type="entry name" value="FAD-bd_PCMH-like_sf"/>
</dbReference>
<dbReference type="InterPro" id="IPR016169">
    <property type="entry name" value="FAD-bd_PCMH_sub2"/>
</dbReference>
<dbReference type="InterPro" id="IPR003170">
    <property type="entry name" value="MurB"/>
</dbReference>
<dbReference type="STRING" id="1802301.A2664_00595"/>
<keyword evidence="14 16" id="KW-0961">Cell wall biogenesis/degradation</keyword>
<keyword evidence="11 16" id="KW-0573">Peptidoglycan synthesis</keyword>
<dbReference type="NCBIfam" id="NF000755">
    <property type="entry name" value="PRK00046.1"/>
    <property type="match status" value="1"/>
</dbReference>
<dbReference type="NCBIfam" id="TIGR00179">
    <property type="entry name" value="murB"/>
    <property type="match status" value="1"/>
</dbReference>
<evidence type="ECO:0000313" key="19">
    <source>
        <dbReference type="Proteomes" id="UP000178873"/>
    </source>
</evidence>
<dbReference type="GO" id="GO:0009252">
    <property type="term" value="P:peptidoglycan biosynthetic process"/>
    <property type="evidence" value="ECO:0007669"/>
    <property type="project" value="UniProtKB-UniRule"/>
</dbReference>
<gene>
    <name evidence="16" type="primary">murB</name>
    <name evidence="18" type="ORF">A2664_00595</name>
</gene>
<proteinExistence type="inferred from homology"/>
<keyword evidence="5 16" id="KW-0963">Cytoplasm</keyword>
<dbReference type="InterPro" id="IPR006094">
    <property type="entry name" value="Oxid_FAD_bind_N"/>
</dbReference>